<dbReference type="Gene3D" id="3.40.50.720">
    <property type="entry name" value="NAD(P)-binding Rossmann-like Domain"/>
    <property type="match status" value="1"/>
</dbReference>
<evidence type="ECO:0000256" key="1">
    <source>
        <dbReference type="ARBA" id="ARBA00023002"/>
    </source>
</evidence>
<dbReference type="PANTHER" id="PTHR10366:SF812">
    <property type="entry name" value="VPS9 DOMAIN-CONTAINING PROTEIN"/>
    <property type="match status" value="1"/>
</dbReference>
<evidence type="ECO:0000313" key="4">
    <source>
        <dbReference type="EMBL" id="THY79142.1"/>
    </source>
</evidence>
<dbReference type="GO" id="GO:0016616">
    <property type="term" value="F:oxidoreductase activity, acting on the CH-OH group of donors, NAD or NADP as acceptor"/>
    <property type="evidence" value="ECO:0007669"/>
    <property type="project" value="TreeGrafter"/>
</dbReference>
<dbReference type="InterPro" id="IPR050425">
    <property type="entry name" value="NAD(P)_dehydrat-like"/>
</dbReference>
<evidence type="ECO:0000256" key="2">
    <source>
        <dbReference type="ARBA" id="ARBA00023445"/>
    </source>
</evidence>
<dbReference type="InterPro" id="IPR001509">
    <property type="entry name" value="Epimerase_deHydtase"/>
</dbReference>
<dbReference type="SUPFAM" id="SSF51735">
    <property type="entry name" value="NAD(P)-binding Rossmann-fold domains"/>
    <property type="match status" value="1"/>
</dbReference>
<organism evidence="4 5">
    <name type="scientific">Aureobasidium pullulans</name>
    <name type="common">Black yeast</name>
    <name type="synonym">Pullularia pullulans</name>
    <dbReference type="NCBI Taxonomy" id="5580"/>
    <lineage>
        <taxon>Eukaryota</taxon>
        <taxon>Fungi</taxon>
        <taxon>Dikarya</taxon>
        <taxon>Ascomycota</taxon>
        <taxon>Pezizomycotina</taxon>
        <taxon>Dothideomycetes</taxon>
        <taxon>Dothideomycetidae</taxon>
        <taxon>Dothideales</taxon>
        <taxon>Saccotheciaceae</taxon>
        <taxon>Aureobasidium</taxon>
    </lineage>
</organism>
<dbReference type="Proteomes" id="UP000305064">
    <property type="component" value="Unassembled WGS sequence"/>
</dbReference>
<dbReference type="AlphaFoldDB" id="A0A4S9Q854"/>
<evidence type="ECO:0000313" key="5">
    <source>
        <dbReference type="Proteomes" id="UP000305064"/>
    </source>
</evidence>
<proteinExistence type="inferred from homology"/>
<sequence>MNSASTIMVETIMVDLLTYNQEASNPQFHYKFAHTSTKMSESLVFITGGTGFIGAEVVQQALEAGYRVRLSIRKPEQAEIVKGRYPDYASKIETVVIPDISEREPFETALENVEYVIHLASPVPGKGVDLKEDYIKPALQGTEAILYAALKFPKIKTIVVTSSAIALLPIDAPMVTDRVLREDTGEVLPVDVDMELPESPQEAHGMMYRISKVLAHQATRDFLEKEKPSYKLLTTHPTLVIGESRIQNSAEQIDMVNAMLWMTIQSAKPAYPSLWVDVKDVATAHVSAIDTPAPSGTEFILSLNGVTWEDIAAFTKSEYPDLAKLEPPFEGPVTKVVTGNAEKHLGLKWTPWKQTFRETIEQQLSFNDAGSK</sequence>
<gene>
    <name evidence="4" type="ORF">D6C94_00754</name>
</gene>
<protein>
    <submittedName>
        <fullName evidence="4">NAD(P)-binding protein</fullName>
    </submittedName>
</protein>
<dbReference type="PANTHER" id="PTHR10366">
    <property type="entry name" value="NAD DEPENDENT EPIMERASE/DEHYDRATASE"/>
    <property type="match status" value="1"/>
</dbReference>
<feature type="domain" description="NAD-dependent epimerase/dehydratase" evidence="3">
    <location>
        <begin position="44"/>
        <end position="293"/>
    </location>
</feature>
<dbReference type="EMBL" id="QZBJ01000003">
    <property type="protein sequence ID" value="THY79142.1"/>
    <property type="molecule type" value="Genomic_DNA"/>
</dbReference>
<keyword evidence="1" id="KW-0560">Oxidoreductase</keyword>
<reference evidence="4 5" key="1">
    <citation type="submission" date="2018-10" db="EMBL/GenBank/DDBJ databases">
        <title>Fifty Aureobasidium pullulans genomes reveal a recombining polyextremotolerant generalist.</title>
        <authorList>
            <person name="Gostincar C."/>
            <person name="Turk M."/>
            <person name="Zajc J."/>
            <person name="Gunde-Cimerman N."/>
        </authorList>
    </citation>
    <scope>NUCLEOTIDE SEQUENCE [LARGE SCALE GENOMIC DNA]</scope>
    <source>
        <strain evidence="4 5">EXF-4256</strain>
    </source>
</reference>
<evidence type="ECO:0000259" key="3">
    <source>
        <dbReference type="Pfam" id="PF01370"/>
    </source>
</evidence>
<dbReference type="Pfam" id="PF01370">
    <property type="entry name" value="Epimerase"/>
    <property type="match status" value="1"/>
</dbReference>
<dbReference type="InterPro" id="IPR036291">
    <property type="entry name" value="NAD(P)-bd_dom_sf"/>
</dbReference>
<comment type="similarity">
    <text evidence="2">Belongs to the NAD(P)-dependent epimerase/dehydratase family. Dihydroflavonol-4-reductase subfamily.</text>
</comment>
<accession>A0A4S9Q854</accession>
<comment type="caution">
    <text evidence="4">The sequence shown here is derived from an EMBL/GenBank/DDBJ whole genome shotgun (WGS) entry which is preliminary data.</text>
</comment>
<name>A0A4S9Q854_AURPU</name>